<dbReference type="EMBL" id="GG745346">
    <property type="protein sequence ID" value="KNE65147.1"/>
    <property type="molecule type" value="Genomic_DNA"/>
</dbReference>
<protein>
    <submittedName>
        <fullName evidence="2">Uncharacterized protein</fullName>
    </submittedName>
</protein>
<gene>
    <name evidence="2" type="ORF">AMAG_10800</name>
</gene>
<dbReference type="OrthoDB" id="5596867at2759"/>
<feature type="compositionally biased region" description="Low complexity" evidence="1">
    <location>
        <begin position="222"/>
        <end position="239"/>
    </location>
</feature>
<sequence>MSNSYYSPAQAEARLGLSLDDIIATERSATAAAAKKKAAKAAPAKQQLAKAPPAKAKRAHAAPAATNNKSNRDRAAPYPKRDRDRDYPPERSHRGGGGGDRNHGRNDYDDDSDVYDDHRESWRERTGSAAYRKSFDQPPAPAAPPQPIQFTIVNDRLPSQQSKKNSKPKPKGKGKSATSNEDDVDAVSASNAPRREQSAGTDGSAPPPTTKKQWNKKGKRGAAAVQQASTTPSTSTASPAPAPTPTPVVAPGHVVAAAPAPAPGGVFPGGATTVIMAGAAPPGFHATPGYPPHQQVQYITPASAPVQYFAGAPSVQYVTYPGAAAAPPPLHVMPQGATIAYAMPPGYPHPM</sequence>
<dbReference type="OMA" id="NDVRCKR"/>
<feature type="compositionally biased region" description="Low complexity" evidence="1">
    <location>
        <begin position="40"/>
        <end position="54"/>
    </location>
</feature>
<evidence type="ECO:0000256" key="1">
    <source>
        <dbReference type="SAM" id="MobiDB-lite"/>
    </source>
</evidence>
<organism evidence="2 3">
    <name type="scientific">Allomyces macrogynus (strain ATCC 38327)</name>
    <name type="common">Allomyces javanicus var. macrogynus</name>
    <dbReference type="NCBI Taxonomy" id="578462"/>
    <lineage>
        <taxon>Eukaryota</taxon>
        <taxon>Fungi</taxon>
        <taxon>Fungi incertae sedis</taxon>
        <taxon>Blastocladiomycota</taxon>
        <taxon>Blastocladiomycetes</taxon>
        <taxon>Blastocladiales</taxon>
        <taxon>Blastocladiaceae</taxon>
        <taxon>Allomyces</taxon>
    </lineage>
</organism>
<feature type="region of interest" description="Disordered" evidence="1">
    <location>
        <begin position="29"/>
        <end position="247"/>
    </location>
</feature>
<reference evidence="3" key="2">
    <citation type="submission" date="2009-11" db="EMBL/GenBank/DDBJ databases">
        <title>The Genome Sequence of Allomyces macrogynus strain ATCC 38327.</title>
        <authorList>
            <consortium name="The Broad Institute Genome Sequencing Platform"/>
            <person name="Russ C."/>
            <person name="Cuomo C."/>
            <person name="Shea T."/>
            <person name="Young S.K."/>
            <person name="Zeng Q."/>
            <person name="Koehrsen M."/>
            <person name="Haas B."/>
            <person name="Borodovsky M."/>
            <person name="Guigo R."/>
            <person name="Alvarado L."/>
            <person name="Berlin A."/>
            <person name="Borenstein D."/>
            <person name="Chen Z."/>
            <person name="Engels R."/>
            <person name="Freedman E."/>
            <person name="Gellesch M."/>
            <person name="Goldberg J."/>
            <person name="Griggs A."/>
            <person name="Gujja S."/>
            <person name="Heiman D."/>
            <person name="Hepburn T."/>
            <person name="Howarth C."/>
            <person name="Jen D."/>
            <person name="Larson L."/>
            <person name="Lewis B."/>
            <person name="Mehta T."/>
            <person name="Park D."/>
            <person name="Pearson M."/>
            <person name="Roberts A."/>
            <person name="Saif S."/>
            <person name="Shenoy N."/>
            <person name="Sisk P."/>
            <person name="Stolte C."/>
            <person name="Sykes S."/>
            <person name="Walk T."/>
            <person name="White J."/>
            <person name="Yandava C."/>
            <person name="Burger G."/>
            <person name="Gray M.W."/>
            <person name="Holland P.W.H."/>
            <person name="King N."/>
            <person name="Lang F.B.F."/>
            <person name="Roger A.J."/>
            <person name="Ruiz-Trillo I."/>
            <person name="Lander E."/>
            <person name="Nusbaum C."/>
        </authorList>
    </citation>
    <scope>NUCLEOTIDE SEQUENCE [LARGE SCALE GENOMIC DNA]</scope>
    <source>
        <strain evidence="3">ATCC 38327</strain>
    </source>
</reference>
<dbReference type="VEuPathDB" id="FungiDB:AMAG_10800"/>
<dbReference type="AlphaFoldDB" id="A0A0L0SRJ5"/>
<accession>A0A0L0SRJ5</accession>
<proteinExistence type="predicted"/>
<name>A0A0L0SRJ5_ALLM3</name>
<dbReference type="Proteomes" id="UP000054350">
    <property type="component" value="Unassembled WGS sequence"/>
</dbReference>
<feature type="compositionally biased region" description="Basic and acidic residues" evidence="1">
    <location>
        <begin position="115"/>
        <end position="126"/>
    </location>
</feature>
<feature type="compositionally biased region" description="Basic and acidic residues" evidence="1">
    <location>
        <begin position="70"/>
        <end position="93"/>
    </location>
</feature>
<feature type="compositionally biased region" description="Basic residues" evidence="1">
    <location>
        <begin position="164"/>
        <end position="174"/>
    </location>
</feature>
<reference evidence="2 3" key="1">
    <citation type="submission" date="2009-11" db="EMBL/GenBank/DDBJ databases">
        <title>Annotation of Allomyces macrogynus ATCC 38327.</title>
        <authorList>
            <consortium name="The Broad Institute Genome Sequencing Platform"/>
            <person name="Russ C."/>
            <person name="Cuomo C."/>
            <person name="Burger G."/>
            <person name="Gray M.W."/>
            <person name="Holland P.W.H."/>
            <person name="King N."/>
            <person name="Lang F.B.F."/>
            <person name="Roger A.J."/>
            <person name="Ruiz-Trillo I."/>
            <person name="Young S.K."/>
            <person name="Zeng Q."/>
            <person name="Gargeya S."/>
            <person name="Fitzgerald M."/>
            <person name="Haas B."/>
            <person name="Abouelleil A."/>
            <person name="Alvarado L."/>
            <person name="Arachchi H.M."/>
            <person name="Berlin A."/>
            <person name="Chapman S.B."/>
            <person name="Gearin G."/>
            <person name="Goldberg J."/>
            <person name="Griggs A."/>
            <person name="Gujja S."/>
            <person name="Hansen M."/>
            <person name="Heiman D."/>
            <person name="Howarth C."/>
            <person name="Larimer J."/>
            <person name="Lui A."/>
            <person name="MacDonald P.J.P."/>
            <person name="McCowen C."/>
            <person name="Montmayeur A."/>
            <person name="Murphy C."/>
            <person name="Neiman D."/>
            <person name="Pearson M."/>
            <person name="Priest M."/>
            <person name="Roberts A."/>
            <person name="Saif S."/>
            <person name="Shea T."/>
            <person name="Sisk P."/>
            <person name="Stolte C."/>
            <person name="Sykes S."/>
            <person name="Wortman J."/>
            <person name="Nusbaum C."/>
            <person name="Birren B."/>
        </authorList>
    </citation>
    <scope>NUCLEOTIDE SEQUENCE [LARGE SCALE GENOMIC DNA]</scope>
    <source>
        <strain evidence="2 3">ATCC 38327</strain>
    </source>
</reference>
<feature type="compositionally biased region" description="Pro residues" evidence="1">
    <location>
        <begin position="138"/>
        <end position="147"/>
    </location>
</feature>
<evidence type="ECO:0000313" key="3">
    <source>
        <dbReference type="Proteomes" id="UP000054350"/>
    </source>
</evidence>
<evidence type="ECO:0000313" key="2">
    <source>
        <dbReference type="EMBL" id="KNE65147.1"/>
    </source>
</evidence>
<keyword evidence="3" id="KW-1185">Reference proteome</keyword>